<evidence type="ECO:0000256" key="1">
    <source>
        <dbReference type="SAM" id="MobiDB-lite"/>
    </source>
</evidence>
<protein>
    <submittedName>
        <fullName evidence="2">Uncharacterized protein</fullName>
    </submittedName>
</protein>
<proteinExistence type="predicted"/>
<feature type="region of interest" description="Disordered" evidence="1">
    <location>
        <begin position="1"/>
        <end position="68"/>
    </location>
</feature>
<organism evidence="2 3">
    <name type="scientific">Cylindrobasidium torrendii FP15055 ss-10</name>
    <dbReference type="NCBI Taxonomy" id="1314674"/>
    <lineage>
        <taxon>Eukaryota</taxon>
        <taxon>Fungi</taxon>
        <taxon>Dikarya</taxon>
        <taxon>Basidiomycota</taxon>
        <taxon>Agaricomycotina</taxon>
        <taxon>Agaricomycetes</taxon>
        <taxon>Agaricomycetidae</taxon>
        <taxon>Agaricales</taxon>
        <taxon>Marasmiineae</taxon>
        <taxon>Physalacriaceae</taxon>
        <taxon>Cylindrobasidium</taxon>
    </lineage>
</organism>
<dbReference type="AlphaFoldDB" id="A0A0D7B2N1"/>
<evidence type="ECO:0000313" key="2">
    <source>
        <dbReference type="EMBL" id="KIY63776.1"/>
    </source>
</evidence>
<gene>
    <name evidence="2" type="ORF">CYLTODRAFT_493628</name>
</gene>
<feature type="compositionally biased region" description="Basic residues" evidence="1">
    <location>
        <begin position="9"/>
        <end position="34"/>
    </location>
</feature>
<keyword evidence="3" id="KW-1185">Reference proteome</keyword>
<sequence>MSTGTHHNPNIRRRHSKHRTPKSKPRQQIKKKYNNKPYPTNSIVDSRRPSAASTAPLQPKEGPAGAKKPGFLRRFTLLWKRVTRWRSRNSLLKNFEIVSISERRTSGTSARSAARRRERDERRVRRQGVIFRGDGRVPLDEELYQQYRSW</sequence>
<accession>A0A0D7B2N1</accession>
<reference evidence="2 3" key="1">
    <citation type="journal article" date="2015" name="Fungal Genet. Biol.">
        <title>Evolution of novel wood decay mechanisms in Agaricales revealed by the genome sequences of Fistulina hepatica and Cylindrobasidium torrendii.</title>
        <authorList>
            <person name="Floudas D."/>
            <person name="Held B.W."/>
            <person name="Riley R."/>
            <person name="Nagy L.G."/>
            <person name="Koehler G."/>
            <person name="Ransdell A.S."/>
            <person name="Younus H."/>
            <person name="Chow J."/>
            <person name="Chiniquy J."/>
            <person name="Lipzen A."/>
            <person name="Tritt A."/>
            <person name="Sun H."/>
            <person name="Haridas S."/>
            <person name="LaButti K."/>
            <person name="Ohm R.A."/>
            <person name="Kues U."/>
            <person name="Blanchette R.A."/>
            <person name="Grigoriev I.V."/>
            <person name="Minto R.E."/>
            <person name="Hibbett D.S."/>
        </authorList>
    </citation>
    <scope>NUCLEOTIDE SEQUENCE [LARGE SCALE GENOMIC DNA]</scope>
    <source>
        <strain evidence="2 3">FP15055 ss-10</strain>
    </source>
</reference>
<name>A0A0D7B2N1_9AGAR</name>
<dbReference type="Proteomes" id="UP000054007">
    <property type="component" value="Unassembled WGS sequence"/>
</dbReference>
<evidence type="ECO:0000313" key="3">
    <source>
        <dbReference type="Proteomes" id="UP000054007"/>
    </source>
</evidence>
<dbReference type="EMBL" id="KN880673">
    <property type="protein sequence ID" value="KIY63776.1"/>
    <property type="molecule type" value="Genomic_DNA"/>
</dbReference>